<dbReference type="CDD" id="cd07377">
    <property type="entry name" value="WHTH_GntR"/>
    <property type="match status" value="1"/>
</dbReference>
<dbReference type="PROSITE" id="PS50949">
    <property type="entry name" value="HTH_GNTR"/>
    <property type="match status" value="1"/>
</dbReference>
<dbReference type="EMBL" id="JAMQKC010000010">
    <property type="protein sequence ID" value="MDC3417576.1"/>
    <property type="molecule type" value="Genomic_DNA"/>
</dbReference>
<keyword evidence="6" id="KW-1185">Reference proteome</keyword>
<dbReference type="PRINTS" id="PR00035">
    <property type="entry name" value="HTHGNTR"/>
</dbReference>
<dbReference type="InterPro" id="IPR036390">
    <property type="entry name" value="WH_DNA-bd_sf"/>
</dbReference>
<dbReference type="Gene3D" id="1.10.10.10">
    <property type="entry name" value="Winged helix-like DNA-binding domain superfamily/Winged helix DNA-binding domain"/>
    <property type="match status" value="1"/>
</dbReference>
<comment type="caution">
    <text evidence="5">The sequence shown here is derived from an EMBL/GenBank/DDBJ whole genome shotgun (WGS) entry which is preliminary data.</text>
</comment>
<evidence type="ECO:0000313" key="6">
    <source>
        <dbReference type="Proteomes" id="UP001145069"/>
    </source>
</evidence>
<dbReference type="InterPro" id="IPR036388">
    <property type="entry name" value="WH-like_DNA-bd_sf"/>
</dbReference>
<evidence type="ECO:0000256" key="3">
    <source>
        <dbReference type="ARBA" id="ARBA00023163"/>
    </source>
</evidence>
<keyword evidence="1" id="KW-0805">Transcription regulation</keyword>
<dbReference type="InterPro" id="IPR008920">
    <property type="entry name" value="TF_FadR/GntR_C"/>
</dbReference>
<dbReference type="SMART" id="SM00345">
    <property type="entry name" value="HTH_GNTR"/>
    <property type="match status" value="1"/>
</dbReference>
<dbReference type="PANTHER" id="PTHR43537:SF6">
    <property type="entry name" value="HTH-TYPE TRANSCRIPTIONAL REPRESSOR RSPR"/>
    <property type="match status" value="1"/>
</dbReference>
<dbReference type="Pfam" id="PF07729">
    <property type="entry name" value="FCD"/>
    <property type="match status" value="1"/>
</dbReference>
<reference evidence="5" key="1">
    <citation type="submission" date="2022-06" db="EMBL/GenBank/DDBJ databases">
        <title>Aquibacillus sp. a new bacterium isolated from soil saline samples.</title>
        <authorList>
            <person name="Galisteo C."/>
            <person name="De La Haba R."/>
            <person name="Sanchez-Porro C."/>
            <person name="Ventosa A."/>
        </authorList>
    </citation>
    <scope>NUCLEOTIDE SEQUENCE</scope>
    <source>
        <strain evidence="5">3ASR75-54</strain>
    </source>
</reference>
<evidence type="ECO:0000259" key="4">
    <source>
        <dbReference type="PROSITE" id="PS50949"/>
    </source>
</evidence>
<proteinExistence type="predicted"/>
<accession>A0A9X3WFP2</accession>
<dbReference type="InterPro" id="IPR000524">
    <property type="entry name" value="Tscrpt_reg_HTH_GntR"/>
</dbReference>
<evidence type="ECO:0000256" key="2">
    <source>
        <dbReference type="ARBA" id="ARBA00023125"/>
    </source>
</evidence>
<dbReference type="Proteomes" id="UP001145069">
    <property type="component" value="Unassembled WGS sequence"/>
</dbReference>
<sequence length="223" mass="26301">MTNRRFNGQVGEFVYQTLKEQIIKCELEPARKISEKEIAERLNVSRSPVREAFLKLEQEDLLGIYPQSGTIVSKIDLAILEEGRFVRENIEKAVVREACDIFDNNALFQLETNITMQELCLNKGTFKRLFELDEEFHKLIFQGCNKFKTWKMVRQMNSHFDRLRILKLSSKTNWDTVYEQHKAIYKAIIDKNKEAAERAMSNHLKLVIVEKDELKSIYPDYFN</sequence>
<dbReference type="InterPro" id="IPR011711">
    <property type="entry name" value="GntR_C"/>
</dbReference>
<dbReference type="GO" id="GO:0003677">
    <property type="term" value="F:DNA binding"/>
    <property type="evidence" value="ECO:0007669"/>
    <property type="project" value="UniProtKB-KW"/>
</dbReference>
<name>A0A9X3WFP2_9BACI</name>
<keyword evidence="3" id="KW-0804">Transcription</keyword>
<dbReference type="SUPFAM" id="SSF46785">
    <property type="entry name" value="Winged helix' DNA-binding domain"/>
    <property type="match status" value="1"/>
</dbReference>
<organism evidence="5 6">
    <name type="scientific">Aquibacillus salsiterrae</name>
    <dbReference type="NCBI Taxonomy" id="2950439"/>
    <lineage>
        <taxon>Bacteria</taxon>
        <taxon>Bacillati</taxon>
        <taxon>Bacillota</taxon>
        <taxon>Bacilli</taxon>
        <taxon>Bacillales</taxon>
        <taxon>Bacillaceae</taxon>
        <taxon>Aquibacillus</taxon>
    </lineage>
</organism>
<protein>
    <submittedName>
        <fullName evidence="5">GntR family transcriptional regulator</fullName>
    </submittedName>
</protein>
<dbReference type="SMART" id="SM00895">
    <property type="entry name" value="FCD"/>
    <property type="match status" value="1"/>
</dbReference>
<dbReference type="PANTHER" id="PTHR43537">
    <property type="entry name" value="TRANSCRIPTIONAL REGULATOR, GNTR FAMILY"/>
    <property type="match status" value="1"/>
</dbReference>
<evidence type="ECO:0000256" key="1">
    <source>
        <dbReference type="ARBA" id="ARBA00023015"/>
    </source>
</evidence>
<dbReference type="Gene3D" id="1.20.120.530">
    <property type="entry name" value="GntR ligand-binding domain-like"/>
    <property type="match status" value="1"/>
</dbReference>
<dbReference type="SUPFAM" id="SSF48008">
    <property type="entry name" value="GntR ligand-binding domain-like"/>
    <property type="match status" value="1"/>
</dbReference>
<gene>
    <name evidence="5" type="ORF">NC799_11780</name>
</gene>
<keyword evidence="2" id="KW-0238">DNA-binding</keyword>
<dbReference type="GO" id="GO:0003700">
    <property type="term" value="F:DNA-binding transcription factor activity"/>
    <property type="evidence" value="ECO:0007669"/>
    <property type="project" value="InterPro"/>
</dbReference>
<feature type="domain" description="HTH gntR-type" evidence="4">
    <location>
        <begin position="8"/>
        <end position="75"/>
    </location>
</feature>
<evidence type="ECO:0000313" key="5">
    <source>
        <dbReference type="EMBL" id="MDC3417576.1"/>
    </source>
</evidence>
<dbReference type="AlphaFoldDB" id="A0A9X3WFP2"/>
<dbReference type="Pfam" id="PF00392">
    <property type="entry name" value="GntR"/>
    <property type="match status" value="1"/>
</dbReference>